<proteinExistence type="predicted"/>
<evidence type="ECO:0000313" key="2">
    <source>
        <dbReference type="EMBL" id="JAD40809.1"/>
    </source>
</evidence>
<name>A0A0A8ZN03_ARUDO</name>
<dbReference type="AlphaFoldDB" id="A0A0A8ZN03"/>
<evidence type="ECO:0000256" key="1">
    <source>
        <dbReference type="SAM" id="MobiDB-lite"/>
    </source>
</evidence>
<reference evidence="2" key="2">
    <citation type="journal article" date="2015" name="Data Brief">
        <title>Shoot transcriptome of the giant reed, Arundo donax.</title>
        <authorList>
            <person name="Barrero R.A."/>
            <person name="Guerrero F.D."/>
            <person name="Moolhuijzen P."/>
            <person name="Goolsby J.A."/>
            <person name="Tidwell J."/>
            <person name="Bellgard S.E."/>
            <person name="Bellgard M.I."/>
        </authorList>
    </citation>
    <scope>NUCLEOTIDE SEQUENCE</scope>
    <source>
        <tissue evidence="2">Shoot tissue taken approximately 20 cm above the soil surface</tissue>
    </source>
</reference>
<feature type="region of interest" description="Disordered" evidence="1">
    <location>
        <begin position="20"/>
        <end position="54"/>
    </location>
</feature>
<reference evidence="2" key="1">
    <citation type="submission" date="2014-09" db="EMBL/GenBank/DDBJ databases">
        <authorList>
            <person name="Magalhaes I.L.F."/>
            <person name="Oliveira U."/>
            <person name="Santos F.R."/>
            <person name="Vidigal T.H.D.A."/>
            <person name="Brescovit A.D."/>
            <person name="Santos A.J."/>
        </authorList>
    </citation>
    <scope>NUCLEOTIDE SEQUENCE</scope>
    <source>
        <tissue evidence="2">Shoot tissue taken approximately 20 cm above the soil surface</tissue>
    </source>
</reference>
<sequence>MGSSCQSLVWKERVVLLQPEGPQVPQWRPPQPRRRIGLLEGHRHRQGHPVNSDE</sequence>
<accession>A0A0A8ZN03</accession>
<protein>
    <submittedName>
        <fullName evidence="2">Uncharacterized protein</fullName>
    </submittedName>
</protein>
<feature type="compositionally biased region" description="Basic residues" evidence="1">
    <location>
        <begin position="31"/>
        <end position="47"/>
    </location>
</feature>
<organism evidence="2">
    <name type="scientific">Arundo donax</name>
    <name type="common">Giant reed</name>
    <name type="synonym">Donax arundinaceus</name>
    <dbReference type="NCBI Taxonomy" id="35708"/>
    <lineage>
        <taxon>Eukaryota</taxon>
        <taxon>Viridiplantae</taxon>
        <taxon>Streptophyta</taxon>
        <taxon>Embryophyta</taxon>
        <taxon>Tracheophyta</taxon>
        <taxon>Spermatophyta</taxon>
        <taxon>Magnoliopsida</taxon>
        <taxon>Liliopsida</taxon>
        <taxon>Poales</taxon>
        <taxon>Poaceae</taxon>
        <taxon>PACMAD clade</taxon>
        <taxon>Arundinoideae</taxon>
        <taxon>Arundineae</taxon>
        <taxon>Arundo</taxon>
    </lineage>
</organism>
<dbReference type="EMBL" id="GBRH01257086">
    <property type="protein sequence ID" value="JAD40809.1"/>
    <property type="molecule type" value="Transcribed_RNA"/>
</dbReference>